<feature type="domain" description="Aminotransferase class I/classII large" evidence="2">
    <location>
        <begin position="87"/>
        <end position="429"/>
    </location>
</feature>
<gene>
    <name evidence="3" type="ORF">ISF_08412</name>
</gene>
<dbReference type="Gene3D" id="3.90.1150.10">
    <property type="entry name" value="Aspartate Aminotransferase, domain 1"/>
    <property type="match status" value="1"/>
</dbReference>
<dbReference type="InterPro" id="IPR015424">
    <property type="entry name" value="PyrdxlP-dep_Trfase"/>
</dbReference>
<dbReference type="InterPro" id="IPR050478">
    <property type="entry name" value="Ethylene_sulfur-biosynth"/>
</dbReference>
<dbReference type="InterPro" id="IPR004839">
    <property type="entry name" value="Aminotransferase_I/II_large"/>
</dbReference>
<keyword evidence="1" id="KW-0663">Pyridoxal phosphate</keyword>
<name>A0A162I9W8_CORFA</name>
<dbReference type="CDD" id="cd00609">
    <property type="entry name" value="AAT_like"/>
    <property type="match status" value="1"/>
</dbReference>
<sequence length="437" mass="48554">MDNSDYSIPSDASVLLKIEMATRTSARAQATAEFLSAPWRFATRQTYNKERNQDGVISFALAENRLVVQDIRDFVNRNVTFEVNDFNYGTTSRFPKALAAHLTEYLHPSLPIEPEHIRSTSSCTALHDMLAWAVADPGDAILLNRPIYGRFELDFTNREQVKILYADTDAETCLQVSAIQMYEEALADAAASGIKVRAILIVNPNNPLGQCYHRDTLVALMKLCQRHQIHLISDEVYACSVFDSDEPEATPFTSMLSIDPRGLIDADLLHIEYGFAKDFAAGGMKLGALVSRSQPVLRALDSLMRFHTPSGPVLNMACALLEDRAWCRAYIDAMRRRTKEAHAHAAKALRAAGIPFLAGSNAGFFVWIDLSAHLPEDLDGEANAEFAFAKKALAAGVFVQPKEEHDNKAGWFRLVYTQDPDIITEGIRRLKSVMKSA</sequence>
<dbReference type="PRINTS" id="PR00753">
    <property type="entry name" value="ACCSYNTHASE"/>
</dbReference>
<dbReference type="GO" id="GO:0008483">
    <property type="term" value="F:transaminase activity"/>
    <property type="evidence" value="ECO:0007669"/>
    <property type="project" value="TreeGrafter"/>
</dbReference>
<dbReference type="InterPro" id="IPR015421">
    <property type="entry name" value="PyrdxlP-dep_Trfase_major"/>
</dbReference>
<dbReference type="EMBL" id="AZHB01000030">
    <property type="protein sequence ID" value="OAA54185.1"/>
    <property type="molecule type" value="Genomic_DNA"/>
</dbReference>
<comment type="caution">
    <text evidence="3">The sequence shown here is derived from an EMBL/GenBank/DDBJ whole genome shotgun (WGS) entry which is preliminary data.</text>
</comment>
<keyword evidence="4" id="KW-1185">Reference proteome</keyword>
<dbReference type="PANTHER" id="PTHR43795:SF39">
    <property type="entry name" value="AMINOTRANSFERASE CLASS I_CLASSII DOMAIN-CONTAINING PROTEIN"/>
    <property type="match status" value="1"/>
</dbReference>
<accession>A0A162I9W8</accession>
<dbReference type="GeneID" id="30024704"/>
<proteinExistence type="predicted"/>
<dbReference type="GO" id="GO:0006520">
    <property type="term" value="P:amino acid metabolic process"/>
    <property type="evidence" value="ECO:0007669"/>
    <property type="project" value="TreeGrafter"/>
</dbReference>
<evidence type="ECO:0000259" key="2">
    <source>
        <dbReference type="Pfam" id="PF00155"/>
    </source>
</evidence>
<dbReference type="OrthoDB" id="7042322at2759"/>
<dbReference type="STRING" id="1081104.A0A162I9W8"/>
<reference evidence="3 4" key="1">
    <citation type="journal article" date="2016" name="Genome Biol. Evol.">
        <title>Divergent and convergent evolution of fungal pathogenicity.</title>
        <authorList>
            <person name="Shang Y."/>
            <person name="Xiao G."/>
            <person name="Zheng P."/>
            <person name="Cen K."/>
            <person name="Zhan S."/>
            <person name="Wang C."/>
        </authorList>
    </citation>
    <scope>NUCLEOTIDE SEQUENCE [LARGE SCALE GENOMIC DNA]</scope>
    <source>
        <strain evidence="3 4">ARSEF 2679</strain>
    </source>
</reference>
<protein>
    <submittedName>
        <fullName evidence="3">Pyridoxal phosphate-dependent transferase, major domain protein</fullName>
    </submittedName>
</protein>
<dbReference type="Proteomes" id="UP000076744">
    <property type="component" value="Unassembled WGS sequence"/>
</dbReference>
<dbReference type="GO" id="GO:0030170">
    <property type="term" value="F:pyridoxal phosphate binding"/>
    <property type="evidence" value="ECO:0007669"/>
    <property type="project" value="InterPro"/>
</dbReference>
<keyword evidence="3" id="KW-0808">Transferase</keyword>
<dbReference type="RefSeq" id="XP_018700758.1">
    <property type="nucleotide sequence ID" value="XM_018852015.1"/>
</dbReference>
<evidence type="ECO:0000313" key="4">
    <source>
        <dbReference type="Proteomes" id="UP000076744"/>
    </source>
</evidence>
<dbReference type="PANTHER" id="PTHR43795">
    <property type="entry name" value="BIFUNCTIONAL ASPARTATE AMINOTRANSFERASE AND GLUTAMATE/ASPARTATE-PREPHENATE AMINOTRANSFERASE-RELATED"/>
    <property type="match status" value="1"/>
</dbReference>
<evidence type="ECO:0000256" key="1">
    <source>
        <dbReference type="ARBA" id="ARBA00022898"/>
    </source>
</evidence>
<evidence type="ECO:0000313" key="3">
    <source>
        <dbReference type="EMBL" id="OAA54185.1"/>
    </source>
</evidence>
<organism evidence="3 4">
    <name type="scientific">Cordyceps fumosorosea (strain ARSEF 2679)</name>
    <name type="common">Isaria fumosorosea</name>
    <dbReference type="NCBI Taxonomy" id="1081104"/>
    <lineage>
        <taxon>Eukaryota</taxon>
        <taxon>Fungi</taxon>
        <taxon>Dikarya</taxon>
        <taxon>Ascomycota</taxon>
        <taxon>Pezizomycotina</taxon>
        <taxon>Sordariomycetes</taxon>
        <taxon>Hypocreomycetidae</taxon>
        <taxon>Hypocreales</taxon>
        <taxon>Cordycipitaceae</taxon>
        <taxon>Cordyceps</taxon>
    </lineage>
</organism>
<dbReference type="Pfam" id="PF00155">
    <property type="entry name" value="Aminotran_1_2"/>
    <property type="match status" value="1"/>
</dbReference>
<dbReference type="AlphaFoldDB" id="A0A162I9W8"/>
<dbReference type="InterPro" id="IPR015422">
    <property type="entry name" value="PyrdxlP-dep_Trfase_small"/>
</dbReference>
<dbReference type="Gene3D" id="3.40.640.10">
    <property type="entry name" value="Type I PLP-dependent aspartate aminotransferase-like (Major domain)"/>
    <property type="match status" value="1"/>
</dbReference>
<dbReference type="SUPFAM" id="SSF53383">
    <property type="entry name" value="PLP-dependent transferases"/>
    <property type="match status" value="1"/>
</dbReference>